<protein>
    <submittedName>
        <fullName evidence="2">Uncharacterized protein</fullName>
    </submittedName>
</protein>
<feature type="transmembrane region" description="Helical" evidence="1">
    <location>
        <begin position="32"/>
        <end position="51"/>
    </location>
</feature>
<sequence length="104" mass="11976">MCLFIFSYRSVFPLVLLFSLVSVFSVQFLMSLLFLCSFVSGSGLVFVYFVLATCVQCFRWCWSSQVCWVTGATYSTDYLEEYLSRRLPVLRRHFHYTTGSSGAV</sequence>
<accession>A0ABV0N606</accession>
<evidence type="ECO:0000313" key="3">
    <source>
        <dbReference type="Proteomes" id="UP001476798"/>
    </source>
</evidence>
<reference evidence="2 3" key="1">
    <citation type="submission" date="2021-06" db="EMBL/GenBank/DDBJ databases">
        <authorList>
            <person name="Palmer J.M."/>
        </authorList>
    </citation>
    <scope>NUCLEOTIDE SEQUENCE [LARGE SCALE GENOMIC DNA]</scope>
    <source>
        <strain evidence="2 3">GA_2019</strain>
        <tissue evidence="2">Muscle</tissue>
    </source>
</reference>
<name>A0ABV0N606_9TELE</name>
<feature type="transmembrane region" description="Helical" evidence="1">
    <location>
        <begin position="6"/>
        <end position="25"/>
    </location>
</feature>
<dbReference type="Proteomes" id="UP001476798">
    <property type="component" value="Unassembled WGS sequence"/>
</dbReference>
<dbReference type="EMBL" id="JAHRIO010025960">
    <property type="protein sequence ID" value="MEQ2166832.1"/>
    <property type="molecule type" value="Genomic_DNA"/>
</dbReference>
<keyword evidence="1" id="KW-0472">Membrane</keyword>
<proteinExistence type="predicted"/>
<comment type="caution">
    <text evidence="2">The sequence shown here is derived from an EMBL/GenBank/DDBJ whole genome shotgun (WGS) entry which is preliminary data.</text>
</comment>
<keyword evidence="1" id="KW-1133">Transmembrane helix</keyword>
<keyword evidence="3" id="KW-1185">Reference proteome</keyword>
<evidence type="ECO:0000313" key="2">
    <source>
        <dbReference type="EMBL" id="MEQ2166832.1"/>
    </source>
</evidence>
<organism evidence="2 3">
    <name type="scientific">Goodea atripinnis</name>
    <dbReference type="NCBI Taxonomy" id="208336"/>
    <lineage>
        <taxon>Eukaryota</taxon>
        <taxon>Metazoa</taxon>
        <taxon>Chordata</taxon>
        <taxon>Craniata</taxon>
        <taxon>Vertebrata</taxon>
        <taxon>Euteleostomi</taxon>
        <taxon>Actinopterygii</taxon>
        <taxon>Neopterygii</taxon>
        <taxon>Teleostei</taxon>
        <taxon>Neoteleostei</taxon>
        <taxon>Acanthomorphata</taxon>
        <taxon>Ovalentaria</taxon>
        <taxon>Atherinomorphae</taxon>
        <taxon>Cyprinodontiformes</taxon>
        <taxon>Goodeidae</taxon>
        <taxon>Goodea</taxon>
    </lineage>
</organism>
<gene>
    <name evidence="2" type="ORF">GOODEAATRI_032344</name>
</gene>
<evidence type="ECO:0000256" key="1">
    <source>
        <dbReference type="SAM" id="Phobius"/>
    </source>
</evidence>
<keyword evidence="1" id="KW-0812">Transmembrane</keyword>